<protein>
    <submittedName>
        <fullName evidence="2">Uncharacterized protein</fullName>
    </submittedName>
</protein>
<feature type="compositionally biased region" description="Low complexity" evidence="1">
    <location>
        <begin position="122"/>
        <end position="134"/>
    </location>
</feature>
<comment type="caution">
    <text evidence="2">The sequence shown here is derived from an EMBL/GenBank/DDBJ whole genome shotgun (WGS) entry which is preliminary data.</text>
</comment>
<dbReference type="Proteomes" id="UP000321234">
    <property type="component" value="Unassembled WGS sequence"/>
</dbReference>
<feature type="compositionally biased region" description="Basic and acidic residues" evidence="1">
    <location>
        <begin position="135"/>
        <end position="150"/>
    </location>
</feature>
<reference evidence="2 3" key="1">
    <citation type="submission" date="2019-07" db="EMBL/GenBank/DDBJ databases">
        <title>Quadrisphaera sp. strain DD2A genome sequencing and assembly.</title>
        <authorList>
            <person name="Kim I."/>
        </authorList>
    </citation>
    <scope>NUCLEOTIDE SEQUENCE [LARGE SCALE GENOMIC DNA]</scope>
    <source>
        <strain evidence="2 3">DD2A</strain>
    </source>
</reference>
<evidence type="ECO:0000256" key="1">
    <source>
        <dbReference type="SAM" id="MobiDB-lite"/>
    </source>
</evidence>
<dbReference type="RefSeq" id="WP_147927148.1">
    <property type="nucleotide sequence ID" value="NZ_VKAC01000008.1"/>
</dbReference>
<evidence type="ECO:0000313" key="2">
    <source>
        <dbReference type="EMBL" id="TXR55572.1"/>
    </source>
</evidence>
<evidence type="ECO:0000313" key="3">
    <source>
        <dbReference type="Proteomes" id="UP000321234"/>
    </source>
</evidence>
<sequence>MTTLGSEALPARLFKAIPLLRDALVAAAEEGRVVPPSEASEATDGAVTSRALPKALGVITADCARRGEPDLAVLVVREAALVDGTDTGAGARRRAWMHFGGQSAVDSGAQDERDVVERLTRHAGAARASTSAPRSSREPQEAAEPQEAKEPGAAAPRVTRTRASAAKKPAPVPEAPLSVCPDCFTVRSASGVCMC</sequence>
<proteinExistence type="predicted"/>
<gene>
    <name evidence="2" type="ORF">FMM08_14895</name>
</gene>
<dbReference type="OrthoDB" id="5197750at2"/>
<dbReference type="AlphaFoldDB" id="A0A5C8ZCF3"/>
<feature type="region of interest" description="Disordered" evidence="1">
    <location>
        <begin position="122"/>
        <end position="174"/>
    </location>
</feature>
<name>A0A5C8ZCF3_9ACTN</name>
<dbReference type="EMBL" id="VKAC01000008">
    <property type="protein sequence ID" value="TXR55572.1"/>
    <property type="molecule type" value="Genomic_DNA"/>
</dbReference>
<accession>A0A5C8ZCF3</accession>
<keyword evidence="3" id="KW-1185">Reference proteome</keyword>
<organism evidence="2 3">
    <name type="scientific">Quadrisphaera setariae</name>
    <dbReference type="NCBI Taxonomy" id="2593304"/>
    <lineage>
        <taxon>Bacteria</taxon>
        <taxon>Bacillati</taxon>
        <taxon>Actinomycetota</taxon>
        <taxon>Actinomycetes</taxon>
        <taxon>Kineosporiales</taxon>
        <taxon>Kineosporiaceae</taxon>
        <taxon>Quadrisphaera</taxon>
    </lineage>
</organism>